<keyword evidence="2" id="KW-1185">Reference proteome</keyword>
<comment type="caution">
    <text evidence="1">The sequence shown here is derived from an EMBL/GenBank/DDBJ whole genome shotgun (WGS) entry which is preliminary data.</text>
</comment>
<reference evidence="1 2" key="1">
    <citation type="submission" date="2021-04" db="EMBL/GenBank/DDBJ databases">
        <title>Description of novel Flavobacterium sp. F-328.</title>
        <authorList>
            <person name="Saticioglu I.B."/>
        </authorList>
    </citation>
    <scope>NUCLEOTIDE SEQUENCE [LARGE SCALE GENOMIC DNA]</scope>
    <source>
        <strain evidence="1 2">F-328</strain>
    </source>
</reference>
<protein>
    <recommendedName>
        <fullName evidence="3">GLPGLI family protein</fullName>
    </recommendedName>
</protein>
<dbReference type="Proteomes" id="UP000679008">
    <property type="component" value="Unassembled WGS sequence"/>
</dbReference>
<evidence type="ECO:0008006" key="3">
    <source>
        <dbReference type="Google" id="ProtNLM"/>
    </source>
</evidence>
<accession>A0ABS5D3H4</accession>
<sequence>MKKSILIIVILIYQNVLCQSFTFDRFIEYKDNMGRTSIFMINSKNSSYHFFGSSFTNEISGSVFDTNKNIRHHYSLKNVANAVQFDYIDSSFEKPNKIPCYDNKNIIEVKEKQLDSASTNFKVLKFKNSKKKKAIQSSNIKAIKSGIPVFSLIIKPFFGHFIFCKKIELPENYLPTIVEIDYFNGIKTNTELIQNKEVNVLLSLNKQDIKLRN</sequence>
<dbReference type="EMBL" id="JAGPXB010000005">
    <property type="protein sequence ID" value="MBQ0908568.1"/>
    <property type="molecule type" value="Genomic_DNA"/>
</dbReference>
<evidence type="ECO:0000313" key="2">
    <source>
        <dbReference type="Proteomes" id="UP000679008"/>
    </source>
</evidence>
<proteinExistence type="predicted"/>
<evidence type="ECO:0000313" key="1">
    <source>
        <dbReference type="EMBL" id="MBQ0908568.1"/>
    </source>
</evidence>
<name>A0ABS5D3H4_9FLAO</name>
<organism evidence="1 2">
    <name type="scientific">Flavobacterium erciyesense</name>
    <dbReference type="NCBI Taxonomy" id="2825842"/>
    <lineage>
        <taxon>Bacteria</taxon>
        <taxon>Pseudomonadati</taxon>
        <taxon>Bacteroidota</taxon>
        <taxon>Flavobacteriia</taxon>
        <taxon>Flavobacteriales</taxon>
        <taxon>Flavobacteriaceae</taxon>
        <taxon>Flavobacterium</taxon>
    </lineage>
</organism>
<gene>
    <name evidence="1" type="ORF">KBJ98_07620</name>
</gene>
<dbReference type="RefSeq" id="WP_210789191.1">
    <property type="nucleotide sequence ID" value="NZ_JAGPXB010000005.1"/>
</dbReference>